<sequence length="213" mass="24359">MLKRQRPASPPIPSSSVPVVSDTPADLIERHTKRRRTLPPVLDGSHRGWATEPRTSADDEDEYYSDDEEDEQESDFQRQQQQLQSEYKSTNNMLRELHTLHQHRLLFSPQATSDTRASPLTVIKPYQHQQLLQSPIKGLMPHLSERLQTPQQQLTSTSTPARIDSTKRTHTDPLSEELTRVSERYESTNRLLGSCFLSRRRALGDSSDEMAGT</sequence>
<keyword evidence="2" id="KW-1185">Reference proteome</keyword>
<accession>A0ACB8HGW2</accession>
<evidence type="ECO:0000313" key="1">
    <source>
        <dbReference type="EMBL" id="KAH9487148.1"/>
    </source>
</evidence>
<organism evidence="1 2">
    <name type="scientific">Psilocybe cubensis</name>
    <name type="common">Psychedelic mushroom</name>
    <name type="synonym">Stropharia cubensis</name>
    <dbReference type="NCBI Taxonomy" id="181762"/>
    <lineage>
        <taxon>Eukaryota</taxon>
        <taxon>Fungi</taxon>
        <taxon>Dikarya</taxon>
        <taxon>Basidiomycota</taxon>
        <taxon>Agaricomycotina</taxon>
        <taxon>Agaricomycetes</taxon>
        <taxon>Agaricomycetidae</taxon>
        <taxon>Agaricales</taxon>
        <taxon>Agaricineae</taxon>
        <taxon>Strophariaceae</taxon>
        <taxon>Psilocybe</taxon>
    </lineage>
</organism>
<dbReference type="EMBL" id="JAFIQS020000001">
    <property type="protein sequence ID" value="KAH9487148.1"/>
    <property type="molecule type" value="Genomic_DNA"/>
</dbReference>
<proteinExistence type="predicted"/>
<dbReference type="Proteomes" id="UP000664032">
    <property type="component" value="Unassembled WGS sequence"/>
</dbReference>
<comment type="caution">
    <text evidence="1">The sequence shown here is derived from an EMBL/GenBank/DDBJ whole genome shotgun (WGS) entry which is preliminary data.</text>
</comment>
<gene>
    <name evidence="1" type="ORF">JR316_0001217</name>
</gene>
<reference evidence="1" key="1">
    <citation type="submission" date="2021-10" db="EMBL/GenBank/DDBJ databases">
        <title>Psilocybe cubensis genome.</title>
        <authorList>
            <person name="Mckernan K.J."/>
            <person name="Crawford S."/>
            <person name="Trippe A."/>
            <person name="Kane L.T."/>
            <person name="Mclaughlin S."/>
        </authorList>
    </citation>
    <scope>NUCLEOTIDE SEQUENCE</scope>
    <source>
        <strain evidence="1">MGC-MH-2018</strain>
    </source>
</reference>
<evidence type="ECO:0000313" key="2">
    <source>
        <dbReference type="Proteomes" id="UP000664032"/>
    </source>
</evidence>
<name>A0ACB8HGW2_PSICU</name>
<protein>
    <submittedName>
        <fullName evidence="1">Uncharacterized protein</fullName>
    </submittedName>
</protein>